<proteinExistence type="predicted"/>
<dbReference type="PANTHER" id="PTHR35936:SF25">
    <property type="entry name" value="ABC TRANSPORTER SUBSTRATE-BINDING PROTEIN"/>
    <property type="match status" value="1"/>
</dbReference>
<dbReference type="EMBL" id="FWEV01000007">
    <property type="protein sequence ID" value="SLM27602.1"/>
    <property type="molecule type" value="Genomic_DNA"/>
</dbReference>
<evidence type="ECO:0000259" key="3">
    <source>
        <dbReference type="Pfam" id="PF00497"/>
    </source>
</evidence>
<dbReference type="OrthoDB" id="5464962at2"/>
<reference evidence="4 5" key="1">
    <citation type="submission" date="2017-03" db="EMBL/GenBank/DDBJ databases">
        <authorList>
            <person name="Afonso C.L."/>
            <person name="Miller P.J."/>
            <person name="Scott M.A."/>
            <person name="Spackman E."/>
            <person name="Goraichik I."/>
            <person name="Dimitrov K.M."/>
            <person name="Suarez D.L."/>
            <person name="Swayne D.E."/>
        </authorList>
    </citation>
    <scope>NUCLEOTIDE SEQUENCE [LARGE SCALE GENOMIC DNA]</scope>
    <source>
        <strain evidence="4">PRJEB14757</strain>
    </source>
</reference>
<accession>A0A1W1H582</accession>
<keyword evidence="5" id="KW-1185">Reference proteome</keyword>
<dbReference type="SUPFAM" id="SSF53850">
    <property type="entry name" value="Periplasmic binding protein-like II"/>
    <property type="match status" value="1"/>
</dbReference>
<dbReference type="AlphaFoldDB" id="A0A1W1H582"/>
<dbReference type="STRING" id="1246637.MTBBW1_1040059"/>
<name>A0A1W1H582_9BACT</name>
<keyword evidence="1" id="KW-0732">Signal</keyword>
<feature type="transmembrane region" description="Helical" evidence="2">
    <location>
        <begin position="12"/>
        <end position="33"/>
    </location>
</feature>
<evidence type="ECO:0000313" key="5">
    <source>
        <dbReference type="Proteomes" id="UP000191931"/>
    </source>
</evidence>
<organism evidence="4 5">
    <name type="scientific">Desulfamplus magnetovallimortis</name>
    <dbReference type="NCBI Taxonomy" id="1246637"/>
    <lineage>
        <taxon>Bacteria</taxon>
        <taxon>Pseudomonadati</taxon>
        <taxon>Thermodesulfobacteriota</taxon>
        <taxon>Desulfobacteria</taxon>
        <taxon>Desulfobacterales</taxon>
        <taxon>Desulfobacteraceae</taxon>
        <taxon>Desulfamplus</taxon>
    </lineage>
</organism>
<protein>
    <submittedName>
        <fullName evidence="4">Putative ABC transporter, periplasmic amino acid-binding protein</fullName>
    </submittedName>
</protein>
<keyword evidence="2" id="KW-0472">Membrane</keyword>
<feature type="domain" description="Solute-binding protein family 3/N-terminal" evidence="3">
    <location>
        <begin position="52"/>
        <end position="258"/>
    </location>
</feature>
<dbReference type="InterPro" id="IPR001638">
    <property type="entry name" value="Solute-binding_3/MltF_N"/>
</dbReference>
<dbReference type="PANTHER" id="PTHR35936">
    <property type="entry name" value="MEMBRANE-BOUND LYTIC MUREIN TRANSGLYCOSYLASE F"/>
    <property type="match status" value="1"/>
</dbReference>
<evidence type="ECO:0000313" key="4">
    <source>
        <dbReference type="EMBL" id="SLM27602.1"/>
    </source>
</evidence>
<dbReference type="RefSeq" id="WP_080804059.1">
    <property type="nucleotide sequence ID" value="NZ_LT828545.1"/>
</dbReference>
<dbReference type="Proteomes" id="UP000191931">
    <property type="component" value="Unassembled WGS sequence"/>
</dbReference>
<dbReference type="Gene3D" id="3.40.190.10">
    <property type="entry name" value="Periplasmic binding protein-like II"/>
    <property type="match status" value="2"/>
</dbReference>
<evidence type="ECO:0000256" key="1">
    <source>
        <dbReference type="ARBA" id="ARBA00022729"/>
    </source>
</evidence>
<gene>
    <name evidence="4" type="ORF">MTBBW1_1040059</name>
</gene>
<evidence type="ECO:0000256" key="2">
    <source>
        <dbReference type="SAM" id="Phobius"/>
    </source>
</evidence>
<sequence length="260" mass="30089">MSKTMSHPKIHYINSMFFTIFIFITFLIGAITVNAENPKISFVTLEWEPYYGPNLKDEGYFSDIVRTAYKETGHEISISFVPWKRAMYEAKNLYFNAILGIYHSEERAEWLLYSEPVSESEIVLFAVKGKNIVWNTIEDLKPYKIGIEHGYAYSSEFDSADFLQKESVRKLELNIKKLLEGRLDLIAASKKRLLFWVNTNRPEIRDNIEIVPGVLSSNPLYVAFPKDGENAETYLKEFNKGLKQIKDNGTYAEILLKHGF</sequence>
<keyword evidence="2" id="KW-0812">Transmembrane</keyword>
<dbReference type="Pfam" id="PF00497">
    <property type="entry name" value="SBP_bac_3"/>
    <property type="match status" value="1"/>
</dbReference>
<keyword evidence="2" id="KW-1133">Transmembrane helix</keyword>